<dbReference type="STRING" id="8083.ENSXMAP00000035053"/>
<reference evidence="2" key="3">
    <citation type="submission" date="2025-08" db="UniProtKB">
        <authorList>
            <consortium name="Ensembl"/>
        </authorList>
    </citation>
    <scope>IDENTIFICATION</scope>
    <source>
        <strain evidence="2">JP 163 A</strain>
    </source>
</reference>
<proteinExistence type="predicted"/>
<reference evidence="2" key="4">
    <citation type="submission" date="2025-09" db="UniProtKB">
        <authorList>
            <consortium name="Ensembl"/>
        </authorList>
    </citation>
    <scope>IDENTIFICATION</scope>
    <source>
        <strain evidence="2">JP 163 A</strain>
    </source>
</reference>
<feature type="signal peptide" evidence="1">
    <location>
        <begin position="1"/>
        <end position="17"/>
    </location>
</feature>
<keyword evidence="3" id="KW-1185">Reference proteome</keyword>
<dbReference type="InterPro" id="IPR052671">
    <property type="entry name" value="Acrosomal_SP-10-like"/>
</dbReference>
<accession>A0A3B5QUZ8</accession>
<evidence type="ECO:0000313" key="2">
    <source>
        <dbReference type="Ensembl" id="ENSXMAP00000035053.1"/>
    </source>
</evidence>
<dbReference type="Ensembl" id="ENSXMAT00000041933.1">
    <property type="protein sequence ID" value="ENSXMAP00000035053.1"/>
    <property type="gene ID" value="ENSXMAG00000023925.1"/>
</dbReference>
<evidence type="ECO:0000256" key="1">
    <source>
        <dbReference type="SAM" id="SignalP"/>
    </source>
</evidence>
<reference evidence="3" key="1">
    <citation type="submission" date="2012-01" db="EMBL/GenBank/DDBJ databases">
        <authorList>
            <person name="Walter R."/>
            <person name="Schartl M."/>
            <person name="Warren W."/>
        </authorList>
    </citation>
    <scope>NUCLEOTIDE SEQUENCE [LARGE SCALE GENOMIC DNA]</scope>
    <source>
        <strain evidence="3">JP 163 A</strain>
    </source>
</reference>
<sequence length="267" mass="29555">VSELLLLLYFRAAGSEGGATNRQMSSDQLKEFCSATFSEFLSVSFFPLSETFSSETVSSETFSSETVSSETFSSETVSSETFSSETFSSETVSSEMVSSETFSFETFSFGMFSSETVSSETFSSETFSSETVSSEMVSSETFSFETFSFGMFSSETVSSEMVSSETFSFETFSFGMFSSETVSFGMAKCCVLARLEYLLIMQRKCLEDSQAAWKTPELWTGSRLSFHLKSAECIYFHPSGSASPLACCRIVKYCRLFENKLPVNDSL</sequence>
<reference evidence="3" key="2">
    <citation type="journal article" date="2013" name="Nat. Genet.">
        <title>The genome of the platyfish, Xiphophorus maculatus, provides insights into evolutionary adaptation and several complex traits.</title>
        <authorList>
            <person name="Schartl M."/>
            <person name="Walter R.B."/>
            <person name="Shen Y."/>
            <person name="Garcia T."/>
            <person name="Catchen J."/>
            <person name="Amores A."/>
            <person name="Braasch I."/>
            <person name="Chalopin D."/>
            <person name="Volff J.N."/>
            <person name="Lesch K.P."/>
            <person name="Bisazza A."/>
            <person name="Minx P."/>
            <person name="Hillier L."/>
            <person name="Wilson R.K."/>
            <person name="Fuerstenberg S."/>
            <person name="Boore J."/>
            <person name="Searle S."/>
            <person name="Postlethwait J.H."/>
            <person name="Warren W.C."/>
        </authorList>
    </citation>
    <scope>NUCLEOTIDE SEQUENCE [LARGE SCALE GENOMIC DNA]</scope>
    <source>
        <strain evidence="3">JP 163 A</strain>
    </source>
</reference>
<name>A0A3B5QUZ8_XIPMA</name>
<dbReference type="GeneTree" id="ENSGT01150000287675"/>
<dbReference type="InParanoid" id="A0A3B5QUZ8"/>
<dbReference type="PANTHER" id="PTHR17571">
    <property type="entry name" value="URINARY PROTEIN RUP /ACROSOMAL PROTEIN SP-10"/>
    <property type="match status" value="1"/>
</dbReference>
<protein>
    <submittedName>
        <fullName evidence="2">Uncharacterized protein</fullName>
    </submittedName>
</protein>
<dbReference type="PANTHER" id="PTHR17571:SF34">
    <property type="entry name" value="ACROSOMAL PROTEIN SP-10"/>
    <property type="match status" value="1"/>
</dbReference>
<evidence type="ECO:0000313" key="3">
    <source>
        <dbReference type="Proteomes" id="UP000002852"/>
    </source>
</evidence>
<organism evidence="2 3">
    <name type="scientific">Xiphophorus maculatus</name>
    <name type="common">Southern platyfish</name>
    <name type="synonym">Platypoecilus maculatus</name>
    <dbReference type="NCBI Taxonomy" id="8083"/>
    <lineage>
        <taxon>Eukaryota</taxon>
        <taxon>Metazoa</taxon>
        <taxon>Chordata</taxon>
        <taxon>Craniata</taxon>
        <taxon>Vertebrata</taxon>
        <taxon>Euteleostomi</taxon>
        <taxon>Actinopterygii</taxon>
        <taxon>Neopterygii</taxon>
        <taxon>Teleostei</taxon>
        <taxon>Neoteleostei</taxon>
        <taxon>Acanthomorphata</taxon>
        <taxon>Ovalentaria</taxon>
        <taxon>Atherinomorphae</taxon>
        <taxon>Cyprinodontiformes</taxon>
        <taxon>Poeciliidae</taxon>
        <taxon>Poeciliinae</taxon>
        <taxon>Xiphophorus</taxon>
    </lineage>
</organism>
<dbReference type="Proteomes" id="UP000002852">
    <property type="component" value="Unassembled WGS sequence"/>
</dbReference>
<keyword evidence="1" id="KW-0732">Signal</keyword>
<feature type="chain" id="PRO_5017329715" evidence="1">
    <location>
        <begin position="18"/>
        <end position="267"/>
    </location>
</feature>
<dbReference type="AlphaFoldDB" id="A0A3B5QUZ8"/>